<comment type="subcellular location">
    <subcellularLocation>
        <location evidence="11">Cell membrane</location>
        <topology evidence="11">Peripheral membrane protein</topology>
    </subcellularLocation>
    <subcellularLocation>
        <location evidence="1">Membrane</location>
        <topology evidence="1">Peripheral membrane protein</topology>
    </subcellularLocation>
</comment>
<evidence type="ECO:0000259" key="13">
    <source>
        <dbReference type="Pfam" id="PF00306"/>
    </source>
</evidence>
<keyword evidence="11" id="KW-1003">Cell membrane</keyword>
<evidence type="ECO:0000256" key="11">
    <source>
        <dbReference type="HAMAP-Rule" id="MF_01346"/>
    </source>
</evidence>
<dbReference type="CDD" id="cd18113">
    <property type="entry name" value="ATP-synt_F1_alpha_C"/>
    <property type="match status" value="1"/>
</dbReference>
<dbReference type="Gene3D" id="2.40.30.20">
    <property type="match status" value="1"/>
</dbReference>
<dbReference type="InterPro" id="IPR000793">
    <property type="entry name" value="ATP_synth_asu_C"/>
</dbReference>
<dbReference type="Proteomes" id="UP000289216">
    <property type="component" value="Unassembled WGS sequence"/>
</dbReference>
<feature type="site" description="Required for activity" evidence="11">
    <location>
        <position position="362"/>
    </location>
</feature>
<evidence type="ECO:0000256" key="1">
    <source>
        <dbReference type="ARBA" id="ARBA00004170"/>
    </source>
</evidence>
<evidence type="ECO:0000256" key="8">
    <source>
        <dbReference type="ARBA" id="ARBA00023136"/>
    </source>
</evidence>
<gene>
    <name evidence="11" type="primary">atpA</name>
    <name evidence="15" type="ORF">EPT53_08895</name>
</gene>
<comment type="catalytic activity">
    <reaction evidence="11">
        <text>ATP + H2O + 4 H(+)(in) = ADP + phosphate + 5 H(+)(out)</text>
        <dbReference type="Rhea" id="RHEA:57720"/>
        <dbReference type="ChEBI" id="CHEBI:15377"/>
        <dbReference type="ChEBI" id="CHEBI:15378"/>
        <dbReference type="ChEBI" id="CHEBI:30616"/>
        <dbReference type="ChEBI" id="CHEBI:43474"/>
        <dbReference type="ChEBI" id="CHEBI:456216"/>
        <dbReference type="EC" id="7.1.2.2"/>
    </reaction>
</comment>
<dbReference type="NCBIfam" id="TIGR00962">
    <property type="entry name" value="atpA"/>
    <property type="match status" value="1"/>
</dbReference>
<dbReference type="GO" id="GO:0045259">
    <property type="term" value="C:proton-transporting ATP synthase complex"/>
    <property type="evidence" value="ECO:0007669"/>
    <property type="project" value="UniProtKB-KW"/>
</dbReference>
<name>A0A4Q2KV07_9FUSO</name>
<dbReference type="EMBL" id="SBAP01000023">
    <property type="protein sequence ID" value="RXZ68719.1"/>
    <property type="molecule type" value="Genomic_DNA"/>
</dbReference>
<dbReference type="PANTHER" id="PTHR48082:SF2">
    <property type="entry name" value="ATP SYNTHASE SUBUNIT ALPHA, MITOCHONDRIAL"/>
    <property type="match status" value="1"/>
</dbReference>
<keyword evidence="9 11" id="KW-0139">CF(1)</keyword>
<evidence type="ECO:0000256" key="6">
    <source>
        <dbReference type="ARBA" id="ARBA00022967"/>
    </source>
</evidence>
<dbReference type="InterPro" id="IPR038376">
    <property type="entry name" value="ATP_synth_asu_C_sf"/>
</dbReference>
<dbReference type="GO" id="GO:0005886">
    <property type="term" value="C:plasma membrane"/>
    <property type="evidence" value="ECO:0007669"/>
    <property type="project" value="UniProtKB-SubCell"/>
</dbReference>
<dbReference type="PANTHER" id="PTHR48082">
    <property type="entry name" value="ATP SYNTHASE SUBUNIT ALPHA, MITOCHONDRIAL"/>
    <property type="match status" value="1"/>
</dbReference>
<dbReference type="SUPFAM" id="SSF47917">
    <property type="entry name" value="C-terminal domain of alpha and beta subunits of F1 ATP synthase"/>
    <property type="match status" value="1"/>
</dbReference>
<dbReference type="PIRSF" id="PIRSF039088">
    <property type="entry name" value="F_ATPase_subunit_alpha"/>
    <property type="match status" value="1"/>
</dbReference>
<dbReference type="InterPro" id="IPR000194">
    <property type="entry name" value="ATPase_F1/V1/A1_a/bsu_nucl-bd"/>
</dbReference>
<dbReference type="Pfam" id="PF00306">
    <property type="entry name" value="ATP-synt_ab_C"/>
    <property type="match status" value="1"/>
</dbReference>
<feature type="domain" description="ATPase F1/V1/A1 complex alpha/beta subunit N-terminal" evidence="14">
    <location>
        <begin position="25"/>
        <end position="92"/>
    </location>
</feature>
<accession>A0A4Q2KV07</accession>
<sequence>MKIRPEEVSEIIKKEIENYKKSLDVKTSGTVLEVGDGIARIYGLSSVMSNELLEFPNGVMGMALNLEEHNVGAVILGNASLIKEGDEVKATGRVVSVPAGEGMLGRVVNALGEAIDGKGEIRPSKYMPVERKASGIISRQPVVEPLQTGLKSIDGMVPIGRGQRELIIGDRQTGKTAIALDAIINQKGNGVKCIYVAIGQKRSTVAQIFQKLENAGAMEYTIIVAATASEAAPLQYLAPYSGVAMGEYFMDKGEHVLIIYDDLSKHAVAYREMSLLLRRPPGREAYPGDVFYLHSRLLERAAKLSPELGGGSITALPIIETQAGDVSAYIPTNVISITDGQIFLETQLFNSGFRPAINAGISVSRVGGAAQIKAMKQVASKVKLELAQYNELLTFAQFGSDLDKATKAQLDRGNRIMEILKQAQYHPYPVEEQVVSFFGVTNGYLDSIPVEKVKVFEEELLGKLRASSNILEKIREEKALSKDLEAELRAFIESFKKTFEA</sequence>
<evidence type="ECO:0000313" key="16">
    <source>
        <dbReference type="Proteomes" id="UP000289216"/>
    </source>
</evidence>
<dbReference type="InterPro" id="IPR023366">
    <property type="entry name" value="ATP_synth_asu-like_sf"/>
</dbReference>
<dbReference type="Gene3D" id="3.40.50.300">
    <property type="entry name" value="P-loop containing nucleotide triphosphate hydrolases"/>
    <property type="match status" value="1"/>
</dbReference>
<evidence type="ECO:0000259" key="14">
    <source>
        <dbReference type="Pfam" id="PF02874"/>
    </source>
</evidence>
<feature type="binding site" evidence="11">
    <location>
        <begin position="169"/>
        <end position="176"/>
    </location>
    <ligand>
        <name>ATP</name>
        <dbReference type="ChEBI" id="CHEBI:30616"/>
    </ligand>
</feature>
<keyword evidence="7 11" id="KW-0406">Ion transport</keyword>
<evidence type="ECO:0000256" key="3">
    <source>
        <dbReference type="ARBA" id="ARBA00022448"/>
    </source>
</evidence>
<keyword evidence="10 11" id="KW-0066">ATP synthesis</keyword>
<comment type="caution">
    <text evidence="15">The sequence shown here is derived from an EMBL/GenBank/DDBJ whole genome shotgun (WGS) entry which is preliminary data.</text>
</comment>
<dbReference type="CDD" id="cd01132">
    <property type="entry name" value="F1-ATPase_alpha_CD"/>
    <property type="match status" value="1"/>
</dbReference>
<comment type="similarity">
    <text evidence="2 11">Belongs to the ATPase alpha/beta chains family.</text>
</comment>
<dbReference type="HAMAP" id="MF_01346">
    <property type="entry name" value="ATP_synth_alpha_bact"/>
    <property type="match status" value="1"/>
</dbReference>
<dbReference type="FunFam" id="1.20.150.20:FF:000001">
    <property type="entry name" value="ATP synthase subunit alpha"/>
    <property type="match status" value="1"/>
</dbReference>
<evidence type="ECO:0000256" key="4">
    <source>
        <dbReference type="ARBA" id="ARBA00022741"/>
    </source>
</evidence>
<keyword evidence="11" id="KW-0375">Hydrogen ion transport</keyword>
<dbReference type="GO" id="GO:0005524">
    <property type="term" value="F:ATP binding"/>
    <property type="evidence" value="ECO:0007669"/>
    <property type="project" value="UniProtKB-UniRule"/>
</dbReference>
<evidence type="ECO:0000256" key="5">
    <source>
        <dbReference type="ARBA" id="ARBA00022840"/>
    </source>
</evidence>
<protein>
    <recommendedName>
        <fullName evidence="11">ATP synthase subunit alpha</fullName>
        <ecNumber evidence="11">7.1.2.2</ecNumber>
    </recommendedName>
    <alternativeName>
        <fullName evidence="11">ATP synthase F1 sector subunit alpha</fullName>
    </alternativeName>
    <alternativeName>
        <fullName evidence="11">F-ATPase subunit alpha</fullName>
    </alternativeName>
</protein>
<dbReference type="RefSeq" id="WP_129491532.1">
    <property type="nucleotide sequence ID" value="NZ_SBAP01000023.1"/>
</dbReference>
<dbReference type="InterPro" id="IPR020003">
    <property type="entry name" value="ATPase_a/bsu_AS"/>
</dbReference>
<dbReference type="InterPro" id="IPR004100">
    <property type="entry name" value="ATPase_F1/V1/A1_a/bsu_N"/>
</dbReference>
<keyword evidence="8 11" id="KW-0472">Membrane</keyword>
<dbReference type="AlphaFoldDB" id="A0A4Q2KV07"/>
<comment type="function">
    <text evidence="11">Produces ATP from ADP in the presence of a proton gradient across the membrane. The alpha chain is a regulatory subunit.</text>
</comment>
<dbReference type="CDD" id="cd18116">
    <property type="entry name" value="ATP-synt_F1_alpha_N"/>
    <property type="match status" value="1"/>
</dbReference>
<evidence type="ECO:0000256" key="9">
    <source>
        <dbReference type="ARBA" id="ARBA00023196"/>
    </source>
</evidence>
<dbReference type="NCBIfam" id="NF009884">
    <property type="entry name" value="PRK13343.1"/>
    <property type="match status" value="1"/>
</dbReference>
<evidence type="ECO:0000259" key="12">
    <source>
        <dbReference type="Pfam" id="PF00006"/>
    </source>
</evidence>
<dbReference type="Gene3D" id="1.20.150.20">
    <property type="entry name" value="ATP synthase alpha/beta chain, C-terminal domain"/>
    <property type="match status" value="1"/>
</dbReference>
<feature type="domain" description="ATPase F1/V1/A1 complex alpha/beta subunit nucleotide-binding" evidence="12">
    <location>
        <begin position="149"/>
        <end position="364"/>
    </location>
</feature>
<dbReference type="InterPro" id="IPR027417">
    <property type="entry name" value="P-loop_NTPase"/>
</dbReference>
<dbReference type="InterPro" id="IPR036121">
    <property type="entry name" value="ATPase_F1/V1/A1_a/bsu_N_sf"/>
</dbReference>
<keyword evidence="4 11" id="KW-0547">Nucleotide-binding</keyword>
<evidence type="ECO:0000256" key="10">
    <source>
        <dbReference type="ARBA" id="ARBA00023310"/>
    </source>
</evidence>
<proteinExistence type="inferred from homology"/>
<dbReference type="PROSITE" id="PS00152">
    <property type="entry name" value="ATPASE_ALPHA_BETA"/>
    <property type="match status" value="1"/>
</dbReference>
<reference evidence="15 16" key="1">
    <citation type="submission" date="2019-01" db="EMBL/GenBank/DDBJ databases">
        <title>Fusobacterium necrophorum Isolated From the Uterus of Dairy Cows.</title>
        <authorList>
            <person name="Francis A.M."/>
        </authorList>
    </citation>
    <scope>NUCLEOTIDE SEQUENCE [LARGE SCALE GENOMIC DNA]</scope>
    <source>
        <strain evidence="15 16">KG35</strain>
    </source>
</reference>
<dbReference type="GO" id="GO:0046933">
    <property type="term" value="F:proton-transporting ATP synthase activity, rotational mechanism"/>
    <property type="evidence" value="ECO:0007669"/>
    <property type="project" value="UniProtKB-UniRule"/>
</dbReference>
<evidence type="ECO:0000256" key="2">
    <source>
        <dbReference type="ARBA" id="ARBA00008936"/>
    </source>
</evidence>
<evidence type="ECO:0000313" key="15">
    <source>
        <dbReference type="EMBL" id="RXZ68719.1"/>
    </source>
</evidence>
<keyword evidence="5 11" id="KW-0067">ATP-binding</keyword>
<dbReference type="FunFam" id="2.40.30.20:FF:000001">
    <property type="entry name" value="ATP synthase subunit alpha"/>
    <property type="match status" value="1"/>
</dbReference>
<dbReference type="Pfam" id="PF00006">
    <property type="entry name" value="ATP-synt_ab"/>
    <property type="match status" value="1"/>
</dbReference>
<dbReference type="SUPFAM" id="SSF52540">
    <property type="entry name" value="P-loop containing nucleoside triphosphate hydrolases"/>
    <property type="match status" value="1"/>
</dbReference>
<organism evidence="15 16">
    <name type="scientific">Fusobacterium necrophorum</name>
    <dbReference type="NCBI Taxonomy" id="859"/>
    <lineage>
        <taxon>Bacteria</taxon>
        <taxon>Fusobacteriati</taxon>
        <taxon>Fusobacteriota</taxon>
        <taxon>Fusobacteriia</taxon>
        <taxon>Fusobacteriales</taxon>
        <taxon>Fusobacteriaceae</taxon>
        <taxon>Fusobacterium</taxon>
    </lineage>
</organism>
<dbReference type="EC" id="7.1.2.2" evidence="11"/>
<dbReference type="InterPro" id="IPR005294">
    <property type="entry name" value="ATP_synth_F1_asu"/>
</dbReference>
<dbReference type="GO" id="GO:0043531">
    <property type="term" value="F:ADP binding"/>
    <property type="evidence" value="ECO:0007669"/>
    <property type="project" value="TreeGrafter"/>
</dbReference>
<dbReference type="SUPFAM" id="SSF50615">
    <property type="entry name" value="N-terminal domain of alpha and beta subunits of F1 ATP synthase"/>
    <property type="match status" value="1"/>
</dbReference>
<keyword evidence="3 11" id="KW-0813">Transport</keyword>
<dbReference type="Pfam" id="PF02874">
    <property type="entry name" value="ATP-synt_ab_N"/>
    <property type="match status" value="1"/>
</dbReference>
<feature type="domain" description="ATP synthase alpha subunit C-terminal" evidence="13">
    <location>
        <begin position="371"/>
        <end position="495"/>
    </location>
</feature>
<dbReference type="InterPro" id="IPR033732">
    <property type="entry name" value="ATP_synth_F1_a_nt-bd_dom"/>
</dbReference>
<dbReference type="FunFam" id="3.40.50.300:FF:000002">
    <property type="entry name" value="ATP synthase subunit alpha"/>
    <property type="match status" value="1"/>
</dbReference>
<evidence type="ECO:0000256" key="7">
    <source>
        <dbReference type="ARBA" id="ARBA00023065"/>
    </source>
</evidence>
<keyword evidence="6 11" id="KW-1278">Translocase</keyword>